<dbReference type="Gene3D" id="3.90.550.10">
    <property type="entry name" value="Spore Coat Polysaccharide Biosynthesis Protein SpsA, Chain A"/>
    <property type="match status" value="1"/>
</dbReference>
<dbReference type="CDD" id="cd02511">
    <property type="entry name" value="Beta4Glucosyltransferase"/>
    <property type="match status" value="1"/>
</dbReference>
<dbReference type="Proteomes" id="UP000724148">
    <property type="component" value="Unassembled WGS sequence"/>
</dbReference>
<evidence type="ECO:0000259" key="1">
    <source>
        <dbReference type="Pfam" id="PF00535"/>
    </source>
</evidence>
<gene>
    <name evidence="2" type="ORF">HYT40_02950</name>
</gene>
<dbReference type="InterPro" id="IPR029044">
    <property type="entry name" value="Nucleotide-diphossugar_trans"/>
</dbReference>
<dbReference type="AlphaFoldDB" id="A0A931SBW6"/>
<sequence length="261" mass="30052">MEKIPATVEILTFNNETTIETTLESVTLFDEILVIDGGSTDRTLGIARRYGAKILMQDEKAKSEGRITDFARVRNQGLEIAKHRWILFIDSDEMLTPEVAAEIRDIATAERPLFHAWNVPRKYVLDGIVIDCATTYPNLQMRLFHLGHVGTFVKQVHERVLPNPGEAVGVLKHHMLVPLPPQRALWGKWQQYLAIEEKRWQGVSRKKLLGKILNALKPLVLYLLRLPRVLFCGGRRMPLSYEIIYQRYNLSVLLRLVRHLI</sequence>
<comment type="caution">
    <text evidence="2">The sequence shown here is derived from an EMBL/GenBank/DDBJ whole genome shotgun (WGS) entry which is preliminary data.</text>
</comment>
<proteinExistence type="predicted"/>
<name>A0A931SBW6_9BACT</name>
<dbReference type="SUPFAM" id="SSF53448">
    <property type="entry name" value="Nucleotide-diphospho-sugar transferases"/>
    <property type="match status" value="1"/>
</dbReference>
<protein>
    <submittedName>
        <fullName evidence="2">Glycosyltransferase family 2 protein</fullName>
    </submittedName>
</protein>
<accession>A0A931SBW6</accession>
<evidence type="ECO:0000313" key="3">
    <source>
        <dbReference type="Proteomes" id="UP000724148"/>
    </source>
</evidence>
<evidence type="ECO:0000313" key="2">
    <source>
        <dbReference type="EMBL" id="MBI2097079.1"/>
    </source>
</evidence>
<dbReference type="InterPro" id="IPR001173">
    <property type="entry name" value="Glyco_trans_2-like"/>
</dbReference>
<dbReference type="Pfam" id="PF00535">
    <property type="entry name" value="Glycos_transf_2"/>
    <property type="match status" value="1"/>
</dbReference>
<feature type="domain" description="Glycosyltransferase 2-like" evidence="1">
    <location>
        <begin position="10"/>
        <end position="101"/>
    </location>
</feature>
<organism evidence="2 3">
    <name type="scientific">Candidatus Sungiibacteriota bacterium</name>
    <dbReference type="NCBI Taxonomy" id="2750080"/>
    <lineage>
        <taxon>Bacteria</taxon>
        <taxon>Candidatus Sungiibacteriota</taxon>
    </lineage>
</organism>
<dbReference type="EMBL" id="JACOZA010000077">
    <property type="protein sequence ID" value="MBI2097079.1"/>
    <property type="molecule type" value="Genomic_DNA"/>
</dbReference>
<dbReference type="PANTHER" id="PTHR43630">
    <property type="entry name" value="POLY-BETA-1,6-N-ACETYL-D-GLUCOSAMINE SYNTHASE"/>
    <property type="match status" value="1"/>
</dbReference>
<dbReference type="PANTHER" id="PTHR43630:SF2">
    <property type="entry name" value="GLYCOSYLTRANSFERASE"/>
    <property type="match status" value="1"/>
</dbReference>
<reference evidence="2" key="1">
    <citation type="submission" date="2020-07" db="EMBL/GenBank/DDBJ databases">
        <title>Huge and variable diversity of episymbiotic CPR bacteria and DPANN archaea in groundwater ecosystems.</title>
        <authorList>
            <person name="He C.Y."/>
            <person name="Keren R."/>
            <person name="Whittaker M."/>
            <person name="Farag I.F."/>
            <person name="Doudna J."/>
            <person name="Cate J.H.D."/>
            <person name="Banfield J.F."/>
        </authorList>
    </citation>
    <scope>NUCLEOTIDE SEQUENCE</scope>
    <source>
        <strain evidence="2">NC_groundwater_193_Ag_S-0.1um_51_7</strain>
    </source>
</reference>